<dbReference type="KEGG" id="mcb:Mycch_4215"/>
<gene>
    <name evidence="1" type="ordered locus">Mycch_4215</name>
</gene>
<dbReference type="STRING" id="710421.Mycch_4215"/>
<dbReference type="InterPro" id="IPR014710">
    <property type="entry name" value="RmlC-like_jellyroll"/>
</dbReference>
<dbReference type="eggNOG" id="COG1917">
    <property type="taxonomic scope" value="Bacteria"/>
</dbReference>
<dbReference type="AlphaFoldDB" id="I4BNS5"/>
<sequence>MIQGRKCQKGSPDVRTLITGVDAQGKSCVVSHDDVALDQLAPGFAMGIPFATTTSPPPARPGGAAPLIDQGIAPGLVRWMVVDLGPDSETPTHHTDTLDLQTVMSGSVELILDDGAHRLHQGDLVVLTGVDHAWRAGPQGCRLSAILVGTPPPGL</sequence>
<dbReference type="Proteomes" id="UP000006057">
    <property type="component" value="Chromosome"/>
</dbReference>
<accession>I4BNS5</accession>
<reference evidence="1 2" key="1">
    <citation type="submission" date="2012-06" db="EMBL/GenBank/DDBJ databases">
        <title>Complete sequence of chromosome of Mycobacterium chubuense NBB4.</title>
        <authorList>
            <consortium name="US DOE Joint Genome Institute"/>
            <person name="Lucas S."/>
            <person name="Han J."/>
            <person name="Lapidus A."/>
            <person name="Cheng J.-F."/>
            <person name="Goodwin L."/>
            <person name="Pitluck S."/>
            <person name="Peters L."/>
            <person name="Mikhailova N."/>
            <person name="Teshima H."/>
            <person name="Detter J.C."/>
            <person name="Han C."/>
            <person name="Tapia R."/>
            <person name="Land M."/>
            <person name="Hauser L."/>
            <person name="Kyrpides N."/>
            <person name="Ivanova N."/>
            <person name="Pagani I."/>
            <person name="Mattes T."/>
            <person name="Holmes A."/>
            <person name="Rutledge P."/>
            <person name="Paulsen I."/>
            <person name="Coleman N."/>
            <person name="Woyke T."/>
        </authorList>
    </citation>
    <scope>NUCLEOTIDE SEQUENCE [LARGE SCALE GENOMIC DNA]</scope>
    <source>
        <strain evidence="1 2">NBB4</strain>
    </source>
</reference>
<dbReference type="InterPro" id="IPR047142">
    <property type="entry name" value="OryJ/VirC-like"/>
</dbReference>
<dbReference type="PANTHER" id="PTHR36156">
    <property type="entry name" value="SLR2101 PROTEIN"/>
    <property type="match status" value="1"/>
</dbReference>
<proteinExistence type="predicted"/>
<dbReference type="PATRIC" id="fig|710421.3.peg.4210"/>
<dbReference type="InterPro" id="IPR011051">
    <property type="entry name" value="RmlC_Cupin_sf"/>
</dbReference>
<dbReference type="SUPFAM" id="SSF51182">
    <property type="entry name" value="RmlC-like cupins"/>
    <property type="match status" value="1"/>
</dbReference>
<evidence type="ECO:0008006" key="3">
    <source>
        <dbReference type="Google" id="ProtNLM"/>
    </source>
</evidence>
<dbReference type="EMBL" id="CP003053">
    <property type="protein sequence ID" value="AFM18932.1"/>
    <property type="molecule type" value="Genomic_DNA"/>
</dbReference>
<keyword evidence="2" id="KW-1185">Reference proteome</keyword>
<protein>
    <recommendedName>
        <fullName evidence="3">Cupin domain protein</fullName>
    </recommendedName>
</protein>
<evidence type="ECO:0000313" key="2">
    <source>
        <dbReference type="Proteomes" id="UP000006057"/>
    </source>
</evidence>
<dbReference type="PANTHER" id="PTHR36156:SF2">
    <property type="entry name" value="CUPIN TYPE-2 DOMAIN-CONTAINING PROTEIN"/>
    <property type="match status" value="1"/>
</dbReference>
<organism evidence="1 2">
    <name type="scientific">Mycolicibacterium chubuense (strain NBB4)</name>
    <name type="common">Mycobacterium chubuense</name>
    <dbReference type="NCBI Taxonomy" id="710421"/>
    <lineage>
        <taxon>Bacteria</taxon>
        <taxon>Bacillati</taxon>
        <taxon>Actinomycetota</taxon>
        <taxon>Actinomycetes</taxon>
        <taxon>Mycobacteriales</taxon>
        <taxon>Mycobacteriaceae</taxon>
        <taxon>Mycolicibacterium</taxon>
    </lineage>
</organism>
<evidence type="ECO:0000313" key="1">
    <source>
        <dbReference type="EMBL" id="AFM18932.1"/>
    </source>
</evidence>
<dbReference type="HOGENOM" id="CLU_096188_2_2_11"/>
<name>I4BNS5_MYCCN</name>
<dbReference type="Gene3D" id="2.60.120.10">
    <property type="entry name" value="Jelly Rolls"/>
    <property type="match status" value="1"/>
</dbReference>